<dbReference type="GO" id="GO:0016787">
    <property type="term" value="F:hydrolase activity"/>
    <property type="evidence" value="ECO:0007669"/>
    <property type="project" value="UniProtKB-KW"/>
</dbReference>
<accession>A0A178KLW9</accession>
<dbReference type="EMBL" id="LVHF01000012">
    <property type="protein sequence ID" value="OAN18190.1"/>
    <property type="molecule type" value="Genomic_DNA"/>
</dbReference>
<dbReference type="InterPro" id="IPR023214">
    <property type="entry name" value="HAD_sf"/>
</dbReference>
<dbReference type="SUPFAM" id="SSF56784">
    <property type="entry name" value="HAD-like"/>
    <property type="match status" value="1"/>
</dbReference>
<evidence type="ECO:0000256" key="2">
    <source>
        <dbReference type="ARBA" id="ARBA00022801"/>
    </source>
</evidence>
<proteinExistence type="predicted"/>
<evidence type="ECO:0000256" key="1">
    <source>
        <dbReference type="ARBA" id="ARBA00022723"/>
    </source>
</evidence>
<organism evidence="4 5">
    <name type="scientific">Photobacterium jeanii</name>
    <dbReference type="NCBI Taxonomy" id="858640"/>
    <lineage>
        <taxon>Bacteria</taxon>
        <taxon>Pseudomonadati</taxon>
        <taxon>Pseudomonadota</taxon>
        <taxon>Gammaproteobacteria</taxon>
        <taxon>Vibrionales</taxon>
        <taxon>Vibrionaceae</taxon>
        <taxon>Photobacterium</taxon>
    </lineage>
</organism>
<keyword evidence="1" id="KW-0479">Metal-binding</keyword>
<dbReference type="InterPro" id="IPR050582">
    <property type="entry name" value="HAD-like_SerB"/>
</dbReference>
<comment type="caution">
    <text evidence="4">The sequence shown here is derived from an EMBL/GenBank/DDBJ whole genome shotgun (WGS) entry which is preliminary data.</text>
</comment>
<dbReference type="PANTHER" id="PTHR43344:SF13">
    <property type="entry name" value="PHOSPHATASE RV3661-RELATED"/>
    <property type="match status" value="1"/>
</dbReference>
<dbReference type="InterPro" id="IPR006385">
    <property type="entry name" value="HAD_hydro_SerB1"/>
</dbReference>
<dbReference type="NCBIfam" id="TIGR01490">
    <property type="entry name" value="HAD-SF-IB-hyp1"/>
    <property type="match status" value="1"/>
</dbReference>
<dbReference type="Pfam" id="PF12710">
    <property type="entry name" value="HAD"/>
    <property type="match status" value="1"/>
</dbReference>
<protein>
    <submittedName>
        <fullName evidence="4">HAD family hydrolase</fullName>
    </submittedName>
</protein>
<keyword evidence="5" id="KW-1185">Reference proteome</keyword>
<dbReference type="CDD" id="cd02612">
    <property type="entry name" value="HAD_PGPPase"/>
    <property type="match status" value="1"/>
</dbReference>
<evidence type="ECO:0000256" key="3">
    <source>
        <dbReference type="ARBA" id="ARBA00022842"/>
    </source>
</evidence>
<reference evidence="4 5" key="1">
    <citation type="submission" date="2016-03" db="EMBL/GenBank/DDBJ databases">
        <title>Photobacterium proteolyticum sp. nov. a protease producing bacterium isolated from ocean sediments of Laizhou Bay.</title>
        <authorList>
            <person name="Li Y."/>
        </authorList>
    </citation>
    <scope>NUCLEOTIDE SEQUENCE [LARGE SCALE GENOMIC DNA]</scope>
    <source>
        <strain evidence="4 5">R-40508</strain>
    </source>
</reference>
<keyword evidence="2 4" id="KW-0378">Hydrolase</keyword>
<dbReference type="OrthoDB" id="9784466at2"/>
<dbReference type="Gene3D" id="1.20.1440.100">
    <property type="entry name" value="SG protein - dephosphorylation function"/>
    <property type="match status" value="1"/>
</dbReference>
<sequence>MSKPLYVFDMDETLIDADCAMIWNAFLVEKGLVQDPDFIAEDQRLMGLYAEGKLNMEDYLAFSMAPLATMPKQEVAALVNECVETRILSKQFKQAKSLITQLQQDGIEMVIISASVTFLVEAVGKRLGIPSALGIDLIEHNGYFTHRIHGVPSYREGKVTRLQQWLAAQETYFSKIHFFTDSINDLALCEHADFAYLVNPCPRLLAQANRPNWTVLNWQS</sequence>
<dbReference type="InterPro" id="IPR036412">
    <property type="entry name" value="HAD-like_sf"/>
</dbReference>
<dbReference type="AlphaFoldDB" id="A0A178KLW9"/>
<dbReference type="GO" id="GO:0046872">
    <property type="term" value="F:metal ion binding"/>
    <property type="evidence" value="ECO:0007669"/>
    <property type="project" value="UniProtKB-KW"/>
</dbReference>
<dbReference type="PANTHER" id="PTHR43344">
    <property type="entry name" value="PHOSPHOSERINE PHOSPHATASE"/>
    <property type="match status" value="1"/>
</dbReference>
<dbReference type="Gene3D" id="3.40.50.1000">
    <property type="entry name" value="HAD superfamily/HAD-like"/>
    <property type="match status" value="1"/>
</dbReference>
<dbReference type="Proteomes" id="UP000078503">
    <property type="component" value="Unassembled WGS sequence"/>
</dbReference>
<evidence type="ECO:0000313" key="4">
    <source>
        <dbReference type="EMBL" id="OAN18190.1"/>
    </source>
</evidence>
<name>A0A178KLW9_9GAMM</name>
<keyword evidence="3" id="KW-0460">Magnesium</keyword>
<dbReference type="STRING" id="858640.A3K86_04640"/>
<dbReference type="RefSeq" id="WP_068328377.1">
    <property type="nucleotide sequence ID" value="NZ_LVHF01000012.1"/>
</dbReference>
<evidence type="ECO:0000313" key="5">
    <source>
        <dbReference type="Proteomes" id="UP000078503"/>
    </source>
</evidence>
<gene>
    <name evidence="4" type="ORF">A3K86_04640</name>
</gene>
<dbReference type="NCBIfam" id="TIGR01488">
    <property type="entry name" value="HAD-SF-IB"/>
    <property type="match status" value="1"/>
</dbReference>